<dbReference type="Proteomes" id="UP000023435">
    <property type="component" value="Unassembled WGS sequence"/>
</dbReference>
<dbReference type="InterPro" id="IPR011045">
    <property type="entry name" value="N2O_reductase_N"/>
</dbReference>
<dbReference type="PANTHER" id="PTHR47197">
    <property type="entry name" value="PROTEIN NIRF"/>
    <property type="match status" value="1"/>
</dbReference>
<evidence type="ECO:0000313" key="2">
    <source>
        <dbReference type="EMBL" id="KWS06927.1"/>
    </source>
</evidence>
<dbReference type="EMBL" id="JAJA02000001">
    <property type="protein sequence ID" value="KWS06927.1"/>
    <property type="molecule type" value="Genomic_DNA"/>
</dbReference>
<protein>
    <recommendedName>
        <fullName evidence="4">Collagen triple helix repeat domain protein</fullName>
    </recommendedName>
</protein>
<feature type="signal peptide" evidence="1">
    <location>
        <begin position="1"/>
        <end position="18"/>
    </location>
</feature>
<name>A0A108UD50_9GAMM</name>
<dbReference type="InterPro" id="IPR051200">
    <property type="entry name" value="Host-pathogen_enzymatic-act"/>
</dbReference>
<organism evidence="2 3">
    <name type="scientific">Lysobacter capsici AZ78</name>
    <dbReference type="NCBI Taxonomy" id="1444315"/>
    <lineage>
        <taxon>Bacteria</taxon>
        <taxon>Pseudomonadati</taxon>
        <taxon>Pseudomonadota</taxon>
        <taxon>Gammaproteobacteria</taxon>
        <taxon>Lysobacterales</taxon>
        <taxon>Lysobacteraceae</taxon>
        <taxon>Lysobacter</taxon>
    </lineage>
</organism>
<dbReference type="PANTHER" id="PTHR47197:SF3">
    <property type="entry name" value="DIHYDRO-HEME D1 DEHYDROGENASE"/>
    <property type="match status" value="1"/>
</dbReference>
<sequence>MKLSAVSLAVVAAVLPFAAASQVVGVAVDSKVILKDGASAIAPGPHRDSAVFFRFADGALRRFGEVQVPASYLGAPSSVAVSGDGKLALVSSSTRLDPNDPGKYVDDDRVSVIDLSGKAPKLTQTLALGVSPSSIKLNPAGTMALVPSSPGNSVTVLSVREGKVAVVDTVKMAANMGALAAGFAPDGKHVLVTQADGQRVALYAVDNDRLRLPAIREMGAGITPFTPSYCGDSGLAVVANFGVPDSGNGDVDTVSLIDLSGARPRIVDTVSVGSAPEDVACSPDGRYAVAAVQNMSNRPKDHPFYSPDSLVVLLKIEGRRLRRLDQAPFGAWAEGIGFADDSRTLFAQSIVERAMYTFRIEGDRLQRVGAPIVFANGAPVGIGVAGR</sequence>
<dbReference type="SUPFAM" id="SSF50974">
    <property type="entry name" value="Nitrous oxide reductase, N-terminal domain"/>
    <property type="match status" value="1"/>
</dbReference>
<keyword evidence="1" id="KW-0732">Signal</keyword>
<evidence type="ECO:0008006" key="4">
    <source>
        <dbReference type="Google" id="ProtNLM"/>
    </source>
</evidence>
<dbReference type="OrthoDB" id="145213at2"/>
<evidence type="ECO:0000313" key="3">
    <source>
        <dbReference type="Proteomes" id="UP000023435"/>
    </source>
</evidence>
<reference evidence="2 3" key="1">
    <citation type="journal article" date="2014" name="Genome Announc.">
        <title>Draft Genome Sequence of Lysobacter capsici AZ78, a Bacterium Antagonistic to Plant-Pathogenic Oomycetes.</title>
        <authorList>
            <person name="Puopolo G."/>
            <person name="Sonego P."/>
            <person name="Engelen K."/>
            <person name="Pertot I."/>
        </authorList>
    </citation>
    <scope>NUCLEOTIDE SEQUENCE [LARGE SCALE GENOMIC DNA]</scope>
    <source>
        <strain evidence="2 3">AZ78</strain>
    </source>
</reference>
<dbReference type="InterPro" id="IPR015943">
    <property type="entry name" value="WD40/YVTN_repeat-like_dom_sf"/>
</dbReference>
<evidence type="ECO:0000256" key="1">
    <source>
        <dbReference type="SAM" id="SignalP"/>
    </source>
</evidence>
<dbReference type="RefSeq" id="WP_036114358.1">
    <property type="nucleotide sequence ID" value="NZ_JAJA02000001.1"/>
</dbReference>
<gene>
    <name evidence="2" type="ORF">AZ78_4487</name>
</gene>
<keyword evidence="3" id="KW-1185">Reference proteome</keyword>
<comment type="caution">
    <text evidence="2">The sequence shown here is derived from an EMBL/GenBank/DDBJ whole genome shotgun (WGS) entry which is preliminary data.</text>
</comment>
<proteinExistence type="predicted"/>
<feature type="chain" id="PRO_5007131927" description="Collagen triple helix repeat domain protein" evidence="1">
    <location>
        <begin position="19"/>
        <end position="387"/>
    </location>
</feature>
<dbReference type="AlphaFoldDB" id="A0A108UD50"/>
<dbReference type="Gene3D" id="2.130.10.10">
    <property type="entry name" value="YVTN repeat-like/Quinoprotein amine dehydrogenase"/>
    <property type="match status" value="2"/>
</dbReference>
<accession>A0A108UD50</accession>